<dbReference type="GO" id="GO:0005524">
    <property type="term" value="F:ATP binding"/>
    <property type="evidence" value="ECO:0007669"/>
    <property type="project" value="UniProtKB-KW"/>
</dbReference>
<proteinExistence type="inferred from homology"/>
<dbReference type="PROSITE" id="PS50011">
    <property type="entry name" value="PROTEIN_KINASE_DOM"/>
    <property type="match status" value="1"/>
</dbReference>
<comment type="caution">
    <text evidence="5">The sequence shown here is derived from an EMBL/GenBank/DDBJ whole genome shotgun (WGS) entry which is preliminary data.</text>
</comment>
<evidence type="ECO:0000313" key="5">
    <source>
        <dbReference type="EMBL" id="CCH40966.1"/>
    </source>
</evidence>
<dbReference type="InParanoid" id="K0KDG7"/>
<dbReference type="Gene3D" id="3.30.200.20">
    <property type="entry name" value="Phosphorylase Kinase, domain 1"/>
    <property type="match status" value="1"/>
</dbReference>
<dbReference type="InterPro" id="IPR050108">
    <property type="entry name" value="CDK"/>
</dbReference>
<dbReference type="STRING" id="1206466.K0KDG7"/>
<dbReference type="GO" id="GO:0005634">
    <property type="term" value="C:nucleus"/>
    <property type="evidence" value="ECO:0007669"/>
    <property type="project" value="TreeGrafter"/>
</dbReference>
<accession>K0KDG7</accession>
<dbReference type="InterPro" id="IPR011009">
    <property type="entry name" value="Kinase-like_dom_sf"/>
</dbReference>
<keyword evidence="5" id="KW-0418">Kinase</keyword>
<dbReference type="SUPFAM" id="SSF56112">
    <property type="entry name" value="Protein kinase-like (PK-like)"/>
    <property type="match status" value="1"/>
</dbReference>
<dbReference type="FunCoup" id="K0KDG7">
    <property type="interactions" value="277"/>
</dbReference>
<dbReference type="InterPro" id="IPR008271">
    <property type="entry name" value="Ser/Thr_kinase_AS"/>
</dbReference>
<keyword evidence="2" id="KW-0547">Nucleotide-binding</keyword>
<gene>
    <name evidence="5" type="primary">CDK2</name>
    <name evidence="5" type="ORF">BN7_500</name>
</gene>
<sequence length="335" mass="37840">MTNGNRYRERHFISGGRFSSVYRATDHNDGTLVALKITTPEEDRPPHNSRDELKLLKLIKQSGGCDYGLLHIQDSFFADQIDLVIVTPYLPFTLTQILQHNSVKIRPKFNPYLELGSRDSDESRNDNVPTFKNQLSDVRAREIIMGIARGLDFLHSNGIIHRDIKPANILFHNLTSNPTIIDFGISYAYPDNFGKEPSNNKIRDISTSIYKAPELIFGISDYSYGVDIWSFGIMISSFYTDDIEPVLKNEGSVSDWTLVSQIFQSFGVPTLDQWPEGRKSSTFGKMNANPRPGKDVDLLIPRADGKVKALFKKMMVFESSNRVGAKEIINTLSIL</sequence>
<dbReference type="PANTHER" id="PTHR24056:SF508">
    <property type="entry name" value="CYCLIN-DEPENDENT KINASE 10"/>
    <property type="match status" value="1"/>
</dbReference>
<evidence type="ECO:0000256" key="1">
    <source>
        <dbReference type="ARBA" id="ARBA00006485"/>
    </source>
</evidence>
<keyword evidence="6" id="KW-1185">Reference proteome</keyword>
<dbReference type="GO" id="GO:0004693">
    <property type="term" value="F:cyclin-dependent protein serine/threonine kinase activity"/>
    <property type="evidence" value="ECO:0007669"/>
    <property type="project" value="UniProtKB-EC"/>
</dbReference>
<evidence type="ECO:0000259" key="4">
    <source>
        <dbReference type="PROSITE" id="PS50011"/>
    </source>
</evidence>
<organism evidence="5 6">
    <name type="scientific">Wickerhamomyces ciferrii (strain ATCC 14091 / BCRC 22168 / CBS 111 / JCM 3599 / NBRC 0793 / NRRL Y-1031 F-60-10)</name>
    <name type="common">Yeast</name>
    <name type="synonym">Pichia ciferrii</name>
    <dbReference type="NCBI Taxonomy" id="1206466"/>
    <lineage>
        <taxon>Eukaryota</taxon>
        <taxon>Fungi</taxon>
        <taxon>Dikarya</taxon>
        <taxon>Ascomycota</taxon>
        <taxon>Saccharomycotina</taxon>
        <taxon>Saccharomycetes</taxon>
        <taxon>Phaffomycetales</taxon>
        <taxon>Wickerhamomycetaceae</taxon>
        <taxon>Wickerhamomyces</taxon>
    </lineage>
</organism>
<dbReference type="EC" id="2.7.11.22" evidence="5"/>
<dbReference type="EMBL" id="CAIF01000008">
    <property type="protein sequence ID" value="CCH40966.1"/>
    <property type="molecule type" value="Genomic_DNA"/>
</dbReference>
<dbReference type="GO" id="GO:0000307">
    <property type="term" value="C:cyclin-dependent protein kinase holoenzyme complex"/>
    <property type="evidence" value="ECO:0007669"/>
    <property type="project" value="UniProtKB-ARBA"/>
</dbReference>
<comment type="similarity">
    <text evidence="1">Belongs to the protein kinase superfamily. CMGC Ser/Thr protein kinase family. CDC2/CDKX subfamily.</text>
</comment>
<name>K0KDG7_WICCF</name>
<dbReference type="Proteomes" id="UP000009328">
    <property type="component" value="Unassembled WGS sequence"/>
</dbReference>
<reference evidence="5 6" key="1">
    <citation type="journal article" date="2012" name="Eukaryot. Cell">
        <title>Draft genome sequence of Wickerhamomyces ciferrii NRRL Y-1031 F-60-10.</title>
        <authorList>
            <person name="Schneider J."/>
            <person name="Andrea H."/>
            <person name="Blom J."/>
            <person name="Jaenicke S."/>
            <person name="Ruckert C."/>
            <person name="Schorsch C."/>
            <person name="Szczepanowski R."/>
            <person name="Farwick M."/>
            <person name="Goesmann A."/>
            <person name="Puhler A."/>
            <person name="Schaffer S."/>
            <person name="Tauch A."/>
            <person name="Kohler T."/>
            <person name="Brinkrolf K."/>
        </authorList>
    </citation>
    <scope>NUCLEOTIDE SEQUENCE [LARGE SCALE GENOMIC DNA]</scope>
    <source>
        <strain evidence="6">ATCC 14091 / BCRC 22168 / CBS 111 / JCM 3599 / NBRC 0793 / NRRL Y-1031 F-60-10</strain>
    </source>
</reference>
<keyword evidence="5" id="KW-0808">Transferase</keyword>
<dbReference type="InterPro" id="IPR000719">
    <property type="entry name" value="Prot_kinase_dom"/>
</dbReference>
<keyword evidence="3" id="KW-0067">ATP-binding</keyword>
<dbReference type="SMART" id="SM00220">
    <property type="entry name" value="S_TKc"/>
    <property type="match status" value="1"/>
</dbReference>
<feature type="domain" description="Protein kinase" evidence="4">
    <location>
        <begin position="7"/>
        <end position="335"/>
    </location>
</feature>
<protein>
    <submittedName>
        <fullName evidence="5">Cyclin-dependent kinase</fullName>
        <ecNumber evidence="5">2.7.11.22</ecNumber>
    </submittedName>
</protein>
<dbReference type="PANTHER" id="PTHR24056">
    <property type="entry name" value="CELL DIVISION PROTEIN KINASE"/>
    <property type="match status" value="1"/>
</dbReference>
<evidence type="ECO:0000256" key="3">
    <source>
        <dbReference type="ARBA" id="ARBA00022840"/>
    </source>
</evidence>
<evidence type="ECO:0000256" key="2">
    <source>
        <dbReference type="ARBA" id="ARBA00022741"/>
    </source>
</evidence>
<dbReference type="eggNOG" id="KOG0594">
    <property type="taxonomic scope" value="Eukaryota"/>
</dbReference>
<dbReference type="GO" id="GO:0007346">
    <property type="term" value="P:regulation of mitotic cell cycle"/>
    <property type="evidence" value="ECO:0007669"/>
    <property type="project" value="TreeGrafter"/>
</dbReference>
<dbReference type="PROSITE" id="PS00108">
    <property type="entry name" value="PROTEIN_KINASE_ST"/>
    <property type="match status" value="1"/>
</dbReference>
<dbReference type="Pfam" id="PF00069">
    <property type="entry name" value="Pkinase"/>
    <property type="match status" value="1"/>
</dbReference>
<dbReference type="AlphaFoldDB" id="K0KDG7"/>
<dbReference type="GO" id="GO:0009891">
    <property type="term" value="P:positive regulation of biosynthetic process"/>
    <property type="evidence" value="ECO:0007669"/>
    <property type="project" value="UniProtKB-ARBA"/>
</dbReference>
<dbReference type="Gene3D" id="1.10.510.10">
    <property type="entry name" value="Transferase(Phosphotransferase) domain 1"/>
    <property type="match status" value="1"/>
</dbReference>
<dbReference type="HOGENOM" id="CLU_000288_181_1_1"/>
<evidence type="ECO:0000313" key="6">
    <source>
        <dbReference type="Proteomes" id="UP000009328"/>
    </source>
</evidence>